<evidence type="ECO:0000259" key="3">
    <source>
        <dbReference type="Pfam" id="PF05368"/>
    </source>
</evidence>
<organism evidence="4 5">
    <name type="scientific">Roridomyces roridus</name>
    <dbReference type="NCBI Taxonomy" id="1738132"/>
    <lineage>
        <taxon>Eukaryota</taxon>
        <taxon>Fungi</taxon>
        <taxon>Dikarya</taxon>
        <taxon>Basidiomycota</taxon>
        <taxon>Agaricomycotina</taxon>
        <taxon>Agaricomycetes</taxon>
        <taxon>Agaricomycetidae</taxon>
        <taxon>Agaricales</taxon>
        <taxon>Marasmiineae</taxon>
        <taxon>Mycenaceae</taxon>
        <taxon>Roridomyces</taxon>
    </lineage>
</organism>
<keyword evidence="2" id="KW-0521">NADP</keyword>
<dbReference type="EMBL" id="JARKIF010000049">
    <property type="protein sequence ID" value="KAJ7607562.1"/>
    <property type="molecule type" value="Genomic_DNA"/>
</dbReference>
<dbReference type="GO" id="GO:0005634">
    <property type="term" value="C:nucleus"/>
    <property type="evidence" value="ECO:0007669"/>
    <property type="project" value="TreeGrafter"/>
</dbReference>
<dbReference type="InterPro" id="IPR051164">
    <property type="entry name" value="NmrA-like_oxidored"/>
</dbReference>
<dbReference type="InterPro" id="IPR008030">
    <property type="entry name" value="NmrA-like"/>
</dbReference>
<keyword evidence="5" id="KW-1185">Reference proteome</keyword>
<evidence type="ECO:0000313" key="5">
    <source>
        <dbReference type="Proteomes" id="UP001221142"/>
    </source>
</evidence>
<evidence type="ECO:0000256" key="1">
    <source>
        <dbReference type="ARBA" id="ARBA00006328"/>
    </source>
</evidence>
<dbReference type="Gene3D" id="3.90.25.10">
    <property type="entry name" value="UDP-galactose 4-epimerase, domain 1"/>
    <property type="match status" value="1"/>
</dbReference>
<dbReference type="Proteomes" id="UP001221142">
    <property type="component" value="Unassembled WGS sequence"/>
</dbReference>
<reference evidence="4" key="1">
    <citation type="submission" date="2023-03" db="EMBL/GenBank/DDBJ databases">
        <title>Massive genome expansion in bonnet fungi (Mycena s.s.) driven by repeated elements and novel gene families across ecological guilds.</title>
        <authorList>
            <consortium name="Lawrence Berkeley National Laboratory"/>
            <person name="Harder C.B."/>
            <person name="Miyauchi S."/>
            <person name="Viragh M."/>
            <person name="Kuo A."/>
            <person name="Thoen E."/>
            <person name="Andreopoulos B."/>
            <person name="Lu D."/>
            <person name="Skrede I."/>
            <person name="Drula E."/>
            <person name="Henrissat B."/>
            <person name="Morin E."/>
            <person name="Kohler A."/>
            <person name="Barry K."/>
            <person name="LaButti K."/>
            <person name="Morin E."/>
            <person name="Salamov A."/>
            <person name="Lipzen A."/>
            <person name="Mereny Z."/>
            <person name="Hegedus B."/>
            <person name="Baldrian P."/>
            <person name="Stursova M."/>
            <person name="Weitz H."/>
            <person name="Taylor A."/>
            <person name="Grigoriev I.V."/>
            <person name="Nagy L.G."/>
            <person name="Martin F."/>
            <person name="Kauserud H."/>
        </authorList>
    </citation>
    <scope>NUCLEOTIDE SEQUENCE</scope>
    <source>
        <strain evidence="4">9284</strain>
    </source>
</reference>
<accession>A0AAD7B1B8</accession>
<dbReference type="Pfam" id="PF05368">
    <property type="entry name" value="NmrA"/>
    <property type="match status" value="1"/>
</dbReference>
<dbReference type="PANTHER" id="PTHR42748">
    <property type="entry name" value="NITROGEN METABOLITE REPRESSION PROTEIN NMRA FAMILY MEMBER"/>
    <property type="match status" value="1"/>
</dbReference>
<protein>
    <recommendedName>
        <fullName evidence="3">NmrA-like domain-containing protein</fullName>
    </recommendedName>
</protein>
<gene>
    <name evidence="4" type="ORF">FB45DRAFT_877728</name>
</gene>
<sequence length="273" mass="29903">MPVISIVGATGQQGSAVLRSILSDGTFTPRALTHVQVTNFWDPSVYPGTPNGEREVTQGKNLVDAAEEVGIKFFLWSGTASSKVLSGGKYSDVYHIDTKAAIWEYLKGSGVPCAAVEAPYFAENLWVHGLLAKNADGTGYTMSAPYDPSSTQSFLWVSHDLGPAALTVLKNVNDPERKGRDVLGKAFPIVSFIKMYPELAKRISHVIGKEVVFTPIETCGVHEFDQMYRYQSEFGMYRDLPIPNPELVALGGFKHRVGTLDECIQAEIVPKFK</sequence>
<feature type="domain" description="NmrA-like" evidence="3">
    <location>
        <begin position="46"/>
        <end position="217"/>
    </location>
</feature>
<dbReference type="SUPFAM" id="SSF51735">
    <property type="entry name" value="NAD(P)-binding Rossmann-fold domains"/>
    <property type="match status" value="1"/>
</dbReference>
<dbReference type="Gene3D" id="3.40.50.720">
    <property type="entry name" value="NAD(P)-binding Rossmann-like Domain"/>
    <property type="match status" value="2"/>
</dbReference>
<evidence type="ECO:0000313" key="4">
    <source>
        <dbReference type="EMBL" id="KAJ7607562.1"/>
    </source>
</evidence>
<proteinExistence type="inferred from homology"/>
<dbReference type="InterPro" id="IPR036291">
    <property type="entry name" value="NAD(P)-bd_dom_sf"/>
</dbReference>
<dbReference type="PANTHER" id="PTHR42748:SF7">
    <property type="entry name" value="NMRA LIKE REDOX SENSOR 1-RELATED"/>
    <property type="match status" value="1"/>
</dbReference>
<name>A0AAD7B1B8_9AGAR</name>
<comment type="similarity">
    <text evidence="1">Belongs to the NmrA-type oxidoreductase family.</text>
</comment>
<evidence type="ECO:0000256" key="2">
    <source>
        <dbReference type="ARBA" id="ARBA00022857"/>
    </source>
</evidence>
<comment type="caution">
    <text evidence="4">The sequence shown here is derived from an EMBL/GenBank/DDBJ whole genome shotgun (WGS) entry which is preliminary data.</text>
</comment>
<dbReference type="AlphaFoldDB" id="A0AAD7B1B8"/>